<dbReference type="STRING" id="53326.A0A016SU73"/>
<dbReference type="EMBL" id="JARK01001509">
    <property type="protein sequence ID" value="EYB94278.1"/>
    <property type="molecule type" value="Genomic_DNA"/>
</dbReference>
<name>A0A016SU73_9BILA</name>
<dbReference type="AlphaFoldDB" id="A0A016SU73"/>
<reference evidence="3" key="1">
    <citation type="journal article" date="2015" name="Nat. Genet.">
        <title>The genome and transcriptome of the zoonotic hookworm Ancylostoma ceylanicum identify infection-specific gene families.</title>
        <authorList>
            <person name="Schwarz E.M."/>
            <person name="Hu Y."/>
            <person name="Antoshechkin I."/>
            <person name="Miller M.M."/>
            <person name="Sternberg P.W."/>
            <person name="Aroian R.V."/>
        </authorList>
    </citation>
    <scope>NUCLEOTIDE SEQUENCE</scope>
    <source>
        <strain evidence="3">HY135</strain>
    </source>
</reference>
<protein>
    <recommendedName>
        <fullName evidence="1">SCP domain-containing protein</fullName>
    </recommendedName>
</protein>
<proteinExistence type="predicted"/>
<keyword evidence="3" id="KW-1185">Reference proteome</keyword>
<dbReference type="CDD" id="cd05380">
    <property type="entry name" value="CAP_euk"/>
    <property type="match status" value="2"/>
</dbReference>
<gene>
    <name evidence="2" type="primary">Acey_s0173.g397</name>
    <name evidence="2" type="synonym">ASP-s0173.g397</name>
    <name evidence="2" type="ORF">Y032_0173g397</name>
</gene>
<organism evidence="2 3">
    <name type="scientific">Ancylostoma ceylanicum</name>
    <dbReference type="NCBI Taxonomy" id="53326"/>
    <lineage>
        <taxon>Eukaryota</taxon>
        <taxon>Metazoa</taxon>
        <taxon>Ecdysozoa</taxon>
        <taxon>Nematoda</taxon>
        <taxon>Chromadorea</taxon>
        <taxon>Rhabditida</taxon>
        <taxon>Rhabditina</taxon>
        <taxon>Rhabditomorpha</taxon>
        <taxon>Strongyloidea</taxon>
        <taxon>Ancylostomatidae</taxon>
        <taxon>Ancylostomatinae</taxon>
        <taxon>Ancylostoma</taxon>
    </lineage>
</organism>
<dbReference type="OrthoDB" id="5884586at2759"/>
<sequence length="445" mass="48458">MKFVLSVRVPMHITMKSSVLGSVTVNAMWSLLLTLGAVFLQLHINVEATAAFHCRNSLISDEWREMVLHYVNDKRKRLASGGQVDSTGTALKYAKDMNRLNWDCNLEHIAFQEIAKDCANSQQAQYGKTQAEFKSNAKCEINAATKQILKNWWDEVKKVDMQGDTNYVALSENFAEMANAVTKAFACTYNTCGSKGTLLCLYDQKAATNPAGALYQGDADKANICQACADCVDSLCPQTTTPVEITPSCTDDKMTEDGNKAAQWLHSYYRRLLATGWAKDGKSAYAKPAKKMLELTYDCTAAGGGAQSAAAQTYAAIENCPTADPAPIAGYSMNFKRLKNFTISDTGALEEAITDWWGPLEKIGLGSNLEFSDGSPLTSFANIAFDQTTKFACSVKNCPKIGETLVMCHYNPPITDGEYIYEAGKVCSGCGKLNKKCSSPPGLCI</sequence>
<dbReference type="Gene3D" id="3.40.33.10">
    <property type="entry name" value="CAP"/>
    <property type="match status" value="2"/>
</dbReference>
<dbReference type="InterPro" id="IPR001283">
    <property type="entry name" value="CRISP-related"/>
</dbReference>
<dbReference type="Proteomes" id="UP000024635">
    <property type="component" value="Unassembled WGS sequence"/>
</dbReference>
<feature type="domain" description="SCP" evidence="1">
    <location>
        <begin position="259"/>
        <end position="421"/>
    </location>
</feature>
<dbReference type="PANTHER" id="PTHR10334">
    <property type="entry name" value="CYSTEINE-RICH SECRETORY PROTEIN-RELATED"/>
    <property type="match status" value="1"/>
</dbReference>
<dbReference type="InterPro" id="IPR035940">
    <property type="entry name" value="CAP_sf"/>
</dbReference>
<dbReference type="InterPro" id="IPR014044">
    <property type="entry name" value="CAP_dom"/>
</dbReference>
<evidence type="ECO:0000313" key="3">
    <source>
        <dbReference type="Proteomes" id="UP000024635"/>
    </source>
</evidence>
<evidence type="ECO:0000259" key="1">
    <source>
        <dbReference type="SMART" id="SM00198"/>
    </source>
</evidence>
<comment type="caution">
    <text evidence="2">The sequence shown here is derived from an EMBL/GenBank/DDBJ whole genome shotgun (WGS) entry which is preliminary data.</text>
</comment>
<feature type="domain" description="SCP" evidence="1">
    <location>
        <begin position="61"/>
        <end position="210"/>
    </location>
</feature>
<accession>A0A016SU73</accession>
<dbReference type="SMART" id="SM00198">
    <property type="entry name" value="SCP"/>
    <property type="match status" value="2"/>
</dbReference>
<evidence type="ECO:0000313" key="2">
    <source>
        <dbReference type="EMBL" id="EYB94278.1"/>
    </source>
</evidence>
<dbReference type="SUPFAM" id="SSF55797">
    <property type="entry name" value="PR-1-like"/>
    <property type="match status" value="2"/>
</dbReference>
<dbReference type="Pfam" id="PF00188">
    <property type="entry name" value="CAP"/>
    <property type="match status" value="2"/>
</dbReference>